<name>A0AAD5PAK3_9FUNG</name>
<reference evidence="2" key="2">
    <citation type="submission" date="2023-02" db="EMBL/GenBank/DDBJ databases">
        <authorList>
            <consortium name="DOE Joint Genome Institute"/>
            <person name="Mondo S.J."/>
            <person name="Chang Y."/>
            <person name="Wang Y."/>
            <person name="Ahrendt S."/>
            <person name="Andreopoulos W."/>
            <person name="Barry K."/>
            <person name="Beard J."/>
            <person name="Benny G.L."/>
            <person name="Blankenship S."/>
            <person name="Bonito G."/>
            <person name="Cuomo C."/>
            <person name="Desiro A."/>
            <person name="Gervers K.A."/>
            <person name="Hundley H."/>
            <person name="Kuo A."/>
            <person name="LaButti K."/>
            <person name="Lang B.F."/>
            <person name="Lipzen A."/>
            <person name="O'Donnell K."/>
            <person name="Pangilinan J."/>
            <person name="Reynolds N."/>
            <person name="Sandor L."/>
            <person name="Smith M.W."/>
            <person name="Tsang A."/>
            <person name="Grigoriev I.V."/>
            <person name="Stajich J.E."/>
            <person name="Spatafora J.W."/>
        </authorList>
    </citation>
    <scope>NUCLEOTIDE SEQUENCE</scope>
    <source>
        <strain evidence="2">RSA 2281</strain>
    </source>
</reference>
<dbReference type="GO" id="GO:0042720">
    <property type="term" value="C:mitochondrial inner membrane peptidase complex"/>
    <property type="evidence" value="ECO:0007669"/>
    <property type="project" value="InterPro"/>
</dbReference>
<feature type="region of interest" description="Disordered" evidence="1">
    <location>
        <begin position="66"/>
        <end position="87"/>
    </location>
</feature>
<dbReference type="InterPro" id="IPR024645">
    <property type="entry name" value="Mitochondr_Som1"/>
</dbReference>
<dbReference type="EMBL" id="JAIXMP010000026">
    <property type="protein sequence ID" value="KAI9253433.1"/>
    <property type="molecule type" value="Genomic_DNA"/>
</dbReference>
<keyword evidence="3" id="KW-1185">Reference proteome</keyword>
<evidence type="ECO:0000313" key="2">
    <source>
        <dbReference type="EMBL" id="KAI9253433.1"/>
    </source>
</evidence>
<comment type="caution">
    <text evidence="2">The sequence shown here is derived from an EMBL/GenBank/DDBJ whole genome shotgun (WGS) entry which is preliminary data.</text>
</comment>
<dbReference type="AlphaFoldDB" id="A0AAD5PAK3"/>
<reference evidence="2" key="1">
    <citation type="journal article" date="2022" name="IScience">
        <title>Evolution of zygomycete secretomes and the origins of terrestrial fungal ecologies.</title>
        <authorList>
            <person name="Chang Y."/>
            <person name="Wang Y."/>
            <person name="Mondo S."/>
            <person name="Ahrendt S."/>
            <person name="Andreopoulos W."/>
            <person name="Barry K."/>
            <person name="Beard J."/>
            <person name="Benny G.L."/>
            <person name="Blankenship S."/>
            <person name="Bonito G."/>
            <person name="Cuomo C."/>
            <person name="Desiro A."/>
            <person name="Gervers K.A."/>
            <person name="Hundley H."/>
            <person name="Kuo A."/>
            <person name="LaButti K."/>
            <person name="Lang B.F."/>
            <person name="Lipzen A."/>
            <person name="O'Donnell K."/>
            <person name="Pangilinan J."/>
            <person name="Reynolds N."/>
            <person name="Sandor L."/>
            <person name="Smith M.E."/>
            <person name="Tsang A."/>
            <person name="Grigoriev I.V."/>
            <person name="Stajich J.E."/>
            <person name="Spatafora J.W."/>
        </authorList>
    </citation>
    <scope>NUCLEOTIDE SEQUENCE</scope>
    <source>
        <strain evidence="2">RSA 2281</strain>
    </source>
</reference>
<proteinExistence type="predicted"/>
<dbReference type="Pfam" id="PF11093">
    <property type="entry name" value="Mitochondr_Som1"/>
    <property type="match status" value="1"/>
</dbReference>
<organism evidence="2 3">
    <name type="scientific">Phascolomyces articulosus</name>
    <dbReference type="NCBI Taxonomy" id="60185"/>
    <lineage>
        <taxon>Eukaryota</taxon>
        <taxon>Fungi</taxon>
        <taxon>Fungi incertae sedis</taxon>
        <taxon>Mucoromycota</taxon>
        <taxon>Mucoromycotina</taxon>
        <taxon>Mucoromycetes</taxon>
        <taxon>Mucorales</taxon>
        <taxon>Lichtheimiaceae</taxon>
        <taxon>Phascolomyces</taxon>
    </lineage>
</organism>
<accession>A0AAD5PAK3</accession>
<sequence>MSSSNEKQPNTNNNNNDEKSNSAALKKNDCQLYELVQYQCEVGSTHIECNPFVRVFLRCAGKPTTEVTPEYDHNGDPVTNILPDFGAVGTRKTPKGIVMMEEEDK</sequence>
<dbReference type="Proteomes" id="UP001209540">
    <property type="component" value="Unassembled WGS sequence"/>
</dbReference>
<feature type="compositionally biased region" description="Low complexity" evidence="1">
    <location>
        <begin position="1"/>
        <end position="15"/>
    </location>
</feature>
<evidence type="ECO:0000313" key="3">
    <source>
        <dbReference type="Proteomes" id="UP001209540"/>
    </source>
</evidence>
<gene>
    <name evidence="2" type="ORF">BDA99DRAFT_170888</name>
</gene>
<protein>
    <submittedName>
        <fullName evidence="2">Uncharacterized protein</fullName>
    </submittedName>
</protein>
<feature type="region of interest" description="Disordered" evidence="1">
    <location>
        <begin position="1"/>
        <end position="23"/>
    </location>
</feature>
<evidence type="ECO:0000256" key="1">
    <source>
        <dbReference type="SAM" id="MobiDB-lite"/>
    </source>
</evidence>